<accession>T1HP14</accession>
<dbReference type="EnsemblMetazoa" id="RPRC005788-RA">
    <property type="protein sequence ID" value="RPRC005788-PA"/>
    <property type="gene ID" value="RPRC005788"/>
</dbReference>
<dbReference type="InterPro" id="IPR000182">
    <property type="entry name" value="GNAT_dom"/>
</dbReference>
<dbReference type="InterPro" id="IPR039840">
    <property type="entry name" value="NAA80"/>
</dbReference>
<dbReference type="OMA" id="CEPISIY"/>
<name>T1HP14_RHOPR</name>
<dbReference type="Gene3D" id="3.40.630.30">
    <property type="match status" value="1"/>
</dbReference>
<dbReference type="GO" id="GO:0008080">
    <property type="term" value="F:N-acetyltransferase activity"/>
    <property type="evidence" value="ECO:0007669"/>
    <property type="project" value="InterPro"/>
</dbReference>
<dbReference type="GO" id="GO:1905502">
    <property type="term" value="F:acetyl-CoA binding"/>
    <property type="evidence" value="ECO:0007669"/>
    <property type="project" value="TreeGrafter"/>
</dbReference>
<sequence>MSSDQFPTSLVLILNEEEVVGHLKLTELRVGGSDVMVESVVIRKDHRGKGWGKILMEDAEDYVRSKGKSMLYLSTRGQEGFYKKLGYEVCKPILYFGFSDITPQPVDNLDKLPSTKELINCPTAPPPPPLPSNKKPTNERNLFNQKPPKTFMCKHVG</sequence>
<dbReference type="GO" id="GO:0005737">
    <property type="term" value="C:cytoplasm"/>
    <property type="evidence" value="ECO:0007669"/>
    <property type="project" value="TreeGrafter"/>
</dbReference>
<evidence type="ECO:0000313" key="2">
    <source>
        <dbReference type="Proteomes" id="UP000015103"/>
    </source>
</evidence>
<evidence type="ECO:0000313" key="1">
    <source>
        <dbReference type="EnsemblMetazoa" id="RPRC005788-PA"/>
    </source>
</evidence>
<protein>
    <submittedName>
        <fullName evidence="1">N-acetyltransferase domain-containing protein</fullName>
    </submittedName>
</protein>
<dbReference type="AlphaFoldDB" id="T1HP14"/>
<dbReference type="HOGENOM" id="CLU_077855_1_0_1"/>
<dbReference type="SUPFAM" id="SSF55729">
    <property type="entry name" value="Acyl-CoA N-acyltransferases (Nat)"/>
    <property type="match status" value="1"/>
</dbReference>
<dbReference type="InParanoid" id="T1HP14"/>
<dbReference type="PANTHER" id="PTHR13538:SF4">
    <property type="entry name" value="N-ALPHA-ACETYLTRANSFERASE 80"/>
    <property type="match status" value="1"/>
</dbReference>
<dbReference type="STRING" id="13249.T1HP14"/>
<dbReference type="PROSITE" id="PS51186">
    <property type="entry name" value="GNAT"/>
    <property type="match status" value="1"/>
</dbReference>
<keyword evidence="2" id="KW-1185">Reference proteome</keyword>
<dbReference type="CDD" id="cd04301">
    <property type="entry name" value="NAT_SF"/>
    <property type="match status" value="1"/>
</dbReference>
<dbReference type="PANTHER" id="PTHR13538">
    <property type="entry name" value="N-ACETYLTRANSFERASE 6"/>
    <property type="match status" value="1"/>
</dbReference>
<dbReference type="Proteomes" id="UP000015103">
    <property type="component" value="Unassembled WGS sequence"/>
</dbReference>
<reference evidence="1" key="1">
    <citation type="submission" date="2015-05" db="UniProtKB">
        <authorList>
            <consortium name="EnsemblMetazoa"/>
        </authorList>
    </citation>
    <scope>IDENTIFICATION</scope>
</reference>
<dbReference type="InterPro" id="IPR016181">
    <property type="entry name" value="Acyl_CoA_acyltransferase"/>
</dbReference>
<proteinExistence type="predicted"/>
<dbReference type="EMBL" id="ACPB03010549">
    <property type="status" value="NOT_ANNOTATED_CDS"/>
    <property type="molecule type" value="Genomic_DNA"/>
</dbReference>
<organism evidence="1 2">
    <name type="scientific">Rhodnius prolixus</name>
    <name type="common">Triatomid bug</name>
    <dbReference type="NCBI Taxonomy" id="13249"/>
    <lineage>
        <taxon>Eukaryota</taxon>
        <taxon>Metazoa</taxon>
        <taxon>Ecdysozoa</taxon>
        <taxon>Arthropoda</taxon>
        <taxon>Hexapoda</taxon>
        <taxon>Insecta</taxon>
        <taxon>Pterygota</taxon>
        <taxon>Neoptera</taxon>
        <taxon>Paraneoptera</taxon>
        <taxon>Hemiptera</taxon>
        <taxon>Heteroptera</taxon>
        <taxon>Panheteroptera</taxon>
        <taxon>Cimicomorpha</taxon>
        <taxon>Reduviidae</taxon>
        <taxon>Triatominae</taxon>
        <taxon>Rhodnius</taxon>
    </lineage>
</organism>
<dbReference type="Pfam" id="PF00583">
    <property type="entry name" value="Acetyltransf_1"/>
    <property type="match status" value="1"/>
</dbReference>
<dbReference type="FunCoup" id="T1HP14">
    <property type="interactions" value="200"/>
</dbReference>
<dbReference type="eggNOG" id="KOG3397">
    <property type="taxonomic scope" value="Eukaryota"/>
</dbReference>
<dbReference type="VEuPathDB" id="VectorBase:RPRC005788"/>